<dbReference type="PANTHER" id="PTHR31001:SF90">
    <property type="entry name" value="CENTROMERE DNA-BINDING PROTEIN COMPLEX CBF3 SUBUNIT B"/>
    <property type="match status" value="1"/>
</dbReference>
<feature type="region of interest" description="Disordered" evidence="3">
    <location>
        <begin position="1"/>
        <end position="63"/>
    </location>
</feature>
<dbReference type="AlphaFoldDB" id="A0A8H7F0T2"/>
<evidence type="ECO:0000313" key="5">
    <source>
        <dbReference type="EMBL" id="KAF7771116.1"/>
    </source>
</evidence>
<keyword evidence="2" id="KW-0539">Nucleus</keyword>
<comment type="subcellular location">
    <subcellularLocation>
        <location evidence="1">Nucleus</location>
    </subcellularLocation>
</comment>
<dbReference type="PANTHER" id="PTHR31001">
    <property type="entry name" value="UNCHARACTERIZED TRANSCRIPTIONAL REGULATORY PROTEIN"/>
    <property type="match status" value="1"/>
</dbReference>
<name>A0A8H7F0T2_AGABI</name>
<feature type="region of interest" description="Disordered" evidence="3">
    <location>
        <begin position="151"/>
        <end position="302"/>
    </location>
</feature>
<feature type="compositionally biased region" description="Basic residues" evidence="3">
    <location>
        <begin position="220"/>
        <end position="229"/>
    </location>
</feature>
<comment type="caution">
    <text evidence="5">The sequence shown here is derived from an EMBL/GenBank/DDBJ whole genome shotgun (WGS) entry which is preliminary data.</text>
</comment>
<dbReference type="InterPro" id="IPR001138">
    <property type="entry name" value="Zn2Cys6_DnaBD"/>
</dbReference>
<dbReference type="Proteomes" id="UP000629468">
    <property type="component" value="Unassembled WGS sequence"/>
</dbReference>
<gene>
    <name evidence="5" type="ORF">Agabi119p4_7090</name>
</gene>
<dbReference type="GO" id="GO:0005634">
    <property type="term" value="C:nucleus"/>
    <property type="evidence" value="ECO:0007669"/>
    <property type="project" value="UniProtKB-SubCell"/>
</dbReference>
<dbReference type="InterPro" id="IPR050613">
    <property type="entry name" value="Sec_Metabolite_Reg"/>
</dbReference>
<reference evidence="5 6" key="1">
    <citation type="journal article" name="Sci. Rep.">
        <title>Telomere-to-telomere assembled and centromere annotated genomes of the two main subspecies of the button mushroom Agaricus bisporus reveal especially polymorphic chromosome ends.</title>
        <authorList>
            <person name="Sonnenberg A.S.M."/>
            <person name="Sedaghat-Telgerd N."/>
            <person name="Lavrijssen B."/>
            <person name="Ohm R.A."/>
            <person name="Hendrickx P.M."/>
            <person name="Scholtmeijer K."/>
            <person name="Baars J.J.P."/>
            <person name="van Peer A."/>
        </authorList>
    </citation>
    <scope>NUCLEOTIDE SEQUENCE [LARGE SCALE GENOMIC DNA]</scope>
    <source>
        <strain evidence="5 6">H119_p4</strain>
    </source>
</reference>
<dbReference type="GO" id="GO:0000981">
    <property type="term" value="F:DNA-binding transcription factor activity, RNA polymerase II-specific"/>
    <property type="evidence" value="ECO:0007669"/>
    <property type="project" value="InterPro"/>
</dbReference>
<dbReference type="GO" id="GO:0008270">
    <property type="term" value="F:zinc ion binding"/>
    <property type="evidence" value="ECO:0007669"/>
    <property type="project" value="InterPro"/>
</dbReference>
<dbReference type="InterPro" id="IPR036864">
    <property type="entry name" value="Zn2-C6_fun-type_DNA-bd_sf"/>
</dbReference>
<dbReference type="SUPFAM" id="SSF57701">
    <property type="entry name" value="Zn2/Cys6 DNA-binding domain"/>
    <property type="match status" value="1"/>
</dbReference>
<proteinExistence type="predicted"/>
<feature type="compositionally biased region" description="Low complexity" evidence="3">
    <location>
        <begin position="9"/>
        <end position="21"/>
    </location>
</feature>
<evidence type="ECO:0000259" key="4">
    <source>
        <dbReference type="PROSITE" id="PS50048"/>
    </source>
</evidence>
<evidence type="ECO:0000256" key="3">
    <source>
        <dbReference type="SAM" id="MobiDB-lite"/>
    </source>
</evidence>
<evidence type="ECO:0000313" key="6">
    <source>
        <dbReference type="Proteomes" id="UP000629468"/>
    </source>
</evidence>
<dbReference type="Pfam" id="PF00172">
    <property type="entry name" value="Zn_clus"/>
    <property type="match status" value="1"/>
</dbReference>
<dbReference type="Gene3D" id="4.10.240.10">
    <property type="entry name" value="Zn(2)-C6 fungal-type DNA-binding domain"/>
    <property type="match status" value="1"/>
</dbReference>
<feature type="compositionally biased region" description="Pro residues" evidence="3">
    <location>
        <begin position="22"/>
        <end position="36"/>
    </location>
</feature>
<organism evidence="5 6">
    <name type="scientific">Agaricus bisporus var. burnettii</name>
    <dbReference type="NCBI Taxonomy" id="192524"/>
    <lineage>
        <taxon>Eukaryota</taxon>
        <taxon>Fungi</taxon>
        <taxon>Dikarya</taxon>
        <taxon>Basidiomycota</taxon>
        <taxon>Agaricomycotina</taxon>
        <taxon>Agaricomycetes</taxon>
        <taxon>Agaricomycetidae</taxon>
        <taxon>Agaricales</taxon>
        <taxon>Agaricineae</taxon>
        <taxon>Agaricaceae</taxon>
        <taxon>Agaricus</taxon>
    </lineage>
</organism>
<feature type="domain" description="Zn(2)-C6 fungal-type" evidence="4">
    <location>
        <begin position="64"/>
        <end position="95"/>
    </location>
</feature>
<dbReference type="SMART" id="SM00066">
    <property type="entry name" value="GAL4"/>
    <property type="match status" value="1"/>
</dbReference>
<dbReference type="PROSITE" id="PS50048">
    <property type="entry name" value="ZN2_CY6_FUNGAL_2"/>
    <property type="match status" value="1"/>
</dbReference>
<feature type="compositionally biased region" description="Polar residues" evidence="3">
    <location>
        <begin position="162"/>
        <end position="179"/>
    </location>
</feature>
<evidence type="ECO:0000256" key="2">
    <source>
        <dbReference type="ARBA" id="ARBA00023242"/>
    </source>
</evidence>
<sequence length="302" mass="34219">MHPTRQHTSLPPLSHLYLSQPSLPPPHHLYPPPQPDPEIYADSEPDDVELHGPPKKKRRRQALSCTECKRRKIKCDRNQPCAPCSRRGEQAKCQWHVVEPIEKYVTRSEYDELKERVNQLSVLVNRLVHHPAASLGAPATEAVSPYVSGASYHPLMRPPQNYPQQPSTSTDPSTAQAPPQSHRYTKGEEAPRPPHTIPSPSLLTTRPPPPNSNYVSIHTLRPRSTLKKLPRADVHSGRASAPRSQRPSDPYNHPHPHPHTHPLPDVYSDRDHNFPIDPSSSRKRKFSDLTGSSSYEHDRRDR</sequence>
<dbReference type="PROSITE" id="PS00463">
    <property type="entry name" value="ZN2_CY6_FUNGAL_1"/>
    <property type="match status" value="1"/>
</dbReference>
<accession>A0A8H7F0T2</accession>
<dbReference type="EMBL" id="JABXXO010000009">
    <property type="protein sequence ID" value="KAF7771116.1"/>
    <property type="molecule type" value="Genomic_DNA"/>
</dbReference>
<protein>
    <submittedName>
        <fullName evidence="5">Transcriptional regulator family: Fungal Specific TF</fullName>
    </submittedName>
</protein>
<evidence type="ECO:0000256" key="1">
    <source>
        <dbReference type="ARBA" id="ARBA00004123"/>
    </source>
</evidence>
<dbReference type="CDD" id="cd00067">
    <property type="entry name" value="GAL4"/>
    <property type="match status" value="1"/>
</dbReference>